<dbReference type="PRINTS" id="PR00038">
    <property type="entry name" value="HTHLUXR"/>
</dbReference>
<dbReference type="GO" id="GO:0006355">
    <property type="term" value="P:regulation of DNA-templated transcription"/>
    <property type="evidence" value="ECO:0007669"/>
    <property type="project" value="InterPro"/>
</dbReference>
<evidence type="ECO:0000256" key="2">
    <source>
        <dbReference type="ARBA" id="ARBA00023015"/>
    </source>
</evidence>
<dbReference type="PROSITE" id="PS50110">
    <property type="entry name" value="RESPONSE_REGULATORY"/>
    <property type="match status" value="1"/>
</dbReference>
<accession>A0A410H4I9</accession>
<feature type="domain" description="HTH luxR-type" evidence="6">
    <location>
        <begin position="158"/>
        <end position="223"/>
    </location>
</feature>
<dbReference type="CDD" id="cd06170">
    <property type="entry name" value="LuxR_C_like"/>
    <property type="match status" value="1"/>
</dbReference>
<protein>
    <submittedName>
        <fullName evidence="8">Response regulator</fullName>
    </submittedName>
</protein>
<dbReference type="SUPFAM" id="SSF52172">
    <property type="entry name" value="CheY-like"/>
    <property type="match status" value="1"/>
</dbReference>
<dbReference type="Pfam" id="PF00072">
    <property type="entry name" value="Response_reg"/>
    <property type="match status" value="1"/>
</dbReference>
<dbReference type="AlphaFoldDB" id="A0A410H4I9"/>
<dbReference type="InterPro" id="IPR011006">
    <property type="entry name" value="CheY-like_superfamily"/>
</dbReference>
<dbReference type="PROSITE" id="PS00622">
    <property type="entry name" value="HTH_LUXR_1"/>
    <property type="match status" value="1"/>
</dbReference>
<dbReference type="InterPro" id="IPR000792">
    <property type="entry name" value="Tscrpt_reg_LuxR_C"/>
</dbReference>
<dbReference type="EMBL" id="CP035033">
    <property type="protein sequence ID" value="QAB15845.1"/>
    <property type="molecule type" value="Genomic_DNA"/>
</dbReference>
<dbReference type="SMART" id="SM00421">
    <property type="entry name" value="HTH_LUXR"/>
    <property type="match status" value="1"/>
</dbReference>
<evidence type="ECO:0000259" key="6">
    <source>
        <dbReference type="PROSITE" id="PS50043"/>
    </source>
</evidence>
<dbReference type="RefSeq" id="WP_128385191.1">
    <property type="nucleotide sequence ID" value="NZ_CP035033.1"/>
</dbReference>
<feature type="domain" description="Response regulatory" evidence="7">
    <location>
        <begin position="8"/>
        <end position="124"/>
    </location>
</feature>
<keyword evidence="2" id="KW-0805">Transcription regulation</keyword>
<dbReference type="InterPro" id="IPR058245">
    <property type="entry name" value="NreC/VraR/RcsB-like_REC"/>
</dbReference>
<dbReference type="InterPro" id="IPR016032">
    <property type="entry name" value="Sig_transdc_resp-reg_C-effctor"/>
</dbReference>
<sequence length="231" mass="25578">MKSPTTANAIVVDDHPLFRRGVVELLNESDRFDVMQSYGSALDLIEDMPEIPPDLLLLDLQMPDMSGIEALKALRPQLTDTKIVMLTVSMDSQSLMEAISIGADGYLLKDTDSEQILDHLSAVLAGKIAIDESAVTLLAQGIRTQGQPAPTQREPENHEDILNELTERERQTLELISKGLSNKLIARELGISDGTVKVYVKNLLRKLDLHSRLELAAWNHRLKASQTDESS</sequence>
<evidence type="ECO:0000313" key="9">
    <source>
        <dbReference type="Proteomes" id="UP000285478"/>
    </source>
</evidence>
<dbReference type="GO" id="GO:0003677">
    <property type="term" value="F:DNA binding"/>
    <property type="evidence" value="ECO:0007669"/>
    <property type="project" value="UniProtKB-KW"/>
</dbReference>
<keyword evidence="1 5" id="KW-0597">Phosphoprotein</keyword>
<dbReference type="PANTHER" id="PTHR43214:SF41">
    <property type="entry name" value="NITRATE_NITRITE RESPONSE REGULATOR PROTEIN NARP"/>
    <property type="match status" value="1"/>
</dbReference>
<keyword evidence="3" id="KW-0238">DNA-binding</keyword>
<evidence type="ECO:0000313" key="8">
    <source>
        <dbReference type="EMBL" id="QAB15845.1"/>
    </source>
</evidence>
<evidence type="ECO:0000256" key="3">
    <source>
        <dbReference type="ARBA" id="ARBA00023125"/>
    </source>
</evidence>
<evidence type="ECO:0000256" key="4">
    <source>
        <dbReference type="ARBA" id="ARBA00023163"/>
    </source>
</evidence>
<dbReference type="InterPro" id="IPR001789">
    <property type="entry name" value="Sig_transdc_resp-reg_receiver"/>
</dbReference>
<name>A0A410H4I9_9GAMM</name>
<dbReference type="PROSITE" id="PS50043">
    <property type="entry name" value="HTH_LUXR_2"/>
    <property type="match status" value="1"/>
</dbReference>
<proteinExistence type="predicted"/>
<dbReference type="Pfam" id="PF00196">
    <property type="entry name" value="GerE"/>
    <property type="match status" value="1"/>
</dbReference>
<keyword evidence="9" id="KW-1185">Reference proteome</keyword>
<dbReference type="Gene3D" id="3.40.50.2300">
    <property type="match status" value="1"/>
</dbReference>
<reference evidence="8 9" key="1">
    <citation type="journal article" date="2018" name="Environ. Microbiol.">
        <title>Genomes of ubiquitous marine and hypersaline Hydrogenovibrio, Thiomicrorhabdus and Thiomicrospira spp. encode a diversity of mechanisms to sustain chemolithoautotrophy in heterogeneous environments.</title>
        <authorList>
            <person name="Scott K.M."/>
            <person name="Williams J."/>
            <person name="Porter C.M.B."/>
            <person name="Russel S."/>
            <person name="Harmer T.L."/>
            <person name="Paul J.H."/>
            <person name="Antonen K.M."/>
            <person name="Bridges M.K."/>
            <person name="Camper G.J."/>
            <person name="Campla C.K."/>
            <person name="Casella L.G."/>
            <person name="Chase E."/>
            <person name="Conrad J.W."/>
            <person name="Cruz M.C."/>
            <person name="Dunlap D.S."/>
            <person name="Duran L."/>
            <person name="Fahsbender E.M."/>
            <person name="Goldsmith D.B."/>
            <person name="Keeley R.F."/>
            <person name="Kondoff M.R."/>
            <person name="Kussy B.I."/>
            <person name="Lane M.K."/>
            <person name="Lawler S."/>
            <person name="Leigh B.A."/>
            <person name="Lewis C."/>
            <person name="Lostal L.M."/>
            <person name="Marking D."/>
            <person name="Mancera P.A."/>
            <person name="McClenthan E.C."/>
            <person name="McIntyre E.A."/>
            <person name="Mine J.A."/>
            <person name="Modi S."/>
            <person name="Moore B.D."/>
            <person name="Morgan W.A."/>
            <person name="Nelson K.M."/>
            <person name="Nguyen K.N."/>
            <person name="Ogburn N."/>
            <person name="Parrino D.G."/>
            <person name="Pedapudi A.D."/>
            <person name="Pelham R.P."/>
            <person name="Preece A.M."/>
            <person name="Rampersad E.A."/>
            <person name="Richardson J.C."/>
            <person name="Rodgers C.M."/>
            <person name="Schaffer B.L."/>
            <person name="Sheridan N.E."/>
            <person name="Solone M.R."/>
            <person name="Staley Z.R."/>
            <person name="Tabuchi M."/>
            <person name="Waide R.J."/>
            <person name="Wanjugi P.W."/>
            <person name="Young S."/>
            <person name="Clum A."/>
            <person name="Daum C."/>
            <person name="Huntemann M."/>
            <person name="Ivanova N."/>
            <person name="Kyrpides N."/>
            <person name="Mikhailova N."/>
            <person name="Palaniappan K."/>
            <person name="Pillay M."/>
            <person name="Reddy T.B.K."/>
            <person name="Shapiro N."/>
            <person name="Stamatis D."/>
            <person name="Varghese N."/>
            <person name="Woyke T."/>
            <person name="Boden R."/>
            <person name="Freyermuth S.K."/>
            <person name="Kerfeld C.A."/>
        </authorList>
    </citation>
    <scope>NUCLEOTIDE SEQUENCE [LARGE SCALE GENOMIC DNA]</scope>
    <source>
        <strain evidence="8 9">JR-2</strain>
    </source>
</reference>
<dbReference type="CDD" id="cd17535">
    <property type="entry name" value="REC_NarL-like"/>
    <property type="match status" value="1"/>
</dbReference>
<gene>
    <name evidence="8" type="ORF">EPV75_09245</name>
</gene>
<dbReference type="Proteomes" id="UP000285478">
    <property type="component" value="Chromosome"/>
</dbReference>
<dbReference type="SMART" id="SM00448">
    <property type="entry name" value="REC"/>
    <property type="match status" value="1"/>
</dbReference>
<dbReference type="KEGG" id="htr:EPV75_09245"/>
<dbReference type="GO" id="GO:0000160">
    <property type="term" value="P:phosphorelay signal transduction system"/>
    <property type="evidence" value="ECO:0007669"/>
    <property type="project" value="InterPro"/>
</dbReference>
<evidence type="ECO:0000259" key="7">
    <source>
        <dbReference type="PROSITE" id="PS50110"/>
    </source>
</evidence>
<evidence type="ECO:0000256" key="1">
    <source>
        <dbReference type="ARBA" id="ARBA00022553"/>
    </source>
</evidence>
<evidence type="ECO:0000256" key="5">
    <source>
        <dbReference type="PROSITE-ProRule" id="PRU00169"/>
    </source>
</evidence>
<dbReference type="InterPro" id="IPR039420">
    <property type="entry name" value="WalR-like"/>
</dbReference>
<keyword evidence="4" id="KW-0804">Transcription</keyword>
<organism evidence="8 9">
    <name type="scientific">Hydrogenovibrio thermophilus</name>
    <dbReference type="NCBI Taxonomy" id="265883"/>
    <lineage>
        <taxon>Bacteria</taxon>
        <taxon>Pseudomonadati</taxon>
        <taxon>Pseudomonadota</taxon>
        <taxon>Gammaproteobacteria</taxon>
        <taxon>Thiotrichales</taxon>
        <taxon>Piscirickettsiaceae</taxon>
        <taxon>Hydrogenovibrio</taxon>
    </lineage>
</organism>
<dbReference type="PANTHER" id="PTHR43214">
    <property type="entry name" value="TWO-COMPONENT RESPONSE REGULATOR"/>
    <property type="match status" value="1"/>
</dbReference>
<dbReference type="SUPFAM" id="SSF46894">
    <property type="entry name" value="C-terminal effector domain of the bipartite response regulators"/>
    <property type="match status" value="1"/>
</dbReference>
<feature type="modified residue" description="4-aspartylphosphate" evidence="5">
    <location>
        <position position="59"/>
    </location>
</feature>